<keyword evidence="2" id="KW-1185">Reference proteome</keyword>
<evidence type="ECO:0000313" key="1">
    <source>
        <dbReference type="EMBL" id="EID24033.1"/>
    </source>
</evidence>
<dbReference type="PATRIC" id="fig|1095729.3.peg.177"/>
<proteinExistence type="predicted"/>
<dbReference type="Proteomes" id="UP000003245">
    <property type="component" value="Unassembled WGS sequence"/>
</dbReference>
<dbReference type="RefSeq" id="WP_003033607.1">
    <property type="nucleotide sequence ID" value="NZ_AICP01000012.1"/>
</dbReference>
<protein>
    <submittedName>
        <fullName evidence="1">Uncharacterized protein</fullName>
    </submittedName>
</protein>
<gene>
    <name evidence="1" type="ORF">HMPREF1043_0419</name>
</gene>
<reference evidence="1 2" key="1">
    <citation type="submission" date="2012-01" db="EMBL/GenBank/DDBJ databases">
        <authorList>
            <person name="Harkins D.M."/>
            <person name="Madupu R."/>
            <person name="Durkin A.S."/>
            <person name="Torralba M."/>
            <person name="Methe B."/>
            <person name="Sutton G.G."/>
            <person name="Nelson K.E."/>
        </authorList>
    </citation>
    <scope>NUCLEOTIDE SEQUENCE [LARGE SCALE GENOMIC DNA]</scope>
    <source>
        <strain evidence="1 2">CCUG 39159</strain>
    </source>
</reference>
<comment type="caution">
    <text evidence="1">The sequence shown here is derived from an EMBL/GenBank/DDBJ whole genome shotgun (WGS) entry which is preliminary data.</text>
</comment>
<organism evidence="1 2">
    <name type="scientific">Streptococcus anginosus subsp. whileyi CCUG 39159</name>
    <dbReference type="NCBI Taxonomy" id="1095729"/>
    <lineage>
        <taxon>Bacteria</taxon>
        <taxon>Bacillati</taxon>
        <taxon>Bacillota</taxon>
        <taxon>Bacilli</taxon>
        <taxon>Lactobacillales</taxon>
        <taxon>Streptococcaceae</taxon>
        <taxon>Streptococcus</taxon>
        <taxon>Streptococcus anginosus group</taxon>
    </lineage>
</organism>
<accession>I0SKY0</accession>
<name>I0SKY0_STRAP</name>
<dbReference type="AlphaFoldDB" id="I0SKY0"/>
<evidence type="ECO:0000313" key="2">
    <source>
        <dbReference type="Proteomes" id="UP000003245"/>
    </source>
</evidence>
<sequence length="220" mass="25840">MIGNIEIFFAENPNTPTRTTKNTSYVERKSNWEKRVSKAIEQSKIPPKPYSQVFVYTNEFFNILLNASDGLNNNSPCVLKLDENNQALILDNGIIAQGSSWESPRWNKEKNMYDYWDHKYDLIKEKFNLKYPNDIIWMKFTNKHHLGVVAKSFDINFNTDNTSGKLVEKVDEKWDNSFIFIFPLTKDILKKYNKDEIERAVGNYLISKGVPIIDYYSHNY</sequence>
<dbReference type="EMBL" id="AICP01000012">
    <property type="protein sequence ID" value="EID24033.1"/>
    <property type="molecule type" value="Genomic_DNA"/>
</dbReference>